<evidence type="ECO:0000256" key="1">
    <source>
        <dbReference type="ARBA" id="ARBA00000085"/>
    </source>
</evidence>
<dbReference type="InterPro" id="IPR029016">
    <property type="entry name" value="GAF-like_dom_sf"/>
</dbReference>
<dbReference type="InterPro" id="IPR000719">
    <property type="entry name" value="Prot_kinase_dom"/>
</dbReference>
<dbReference type="eggNOG" id="COG4191">
    <property type="taxonomic scope" value="Bacteria"/>
</dbReference>
<dbReference type="PANTHER" id="PTHR43642:SF1">
    <property type="entry name" value="HYBRID SIGNAL TRANSDUCTION HISTIDINE KINASE G"/>
    <property type="match status" value="1"/>
</dbReference>
<keyword evidence="5" id="KW-0902">Two-component regulatory system</keyword>
<dbReference type="eggNOG" id="COG0515">
    <property type="taxonomic scope" value="Bacteria"/>
</dbReference>
<evidence type="ECO:0000256" key="3">
    <source>
        <dbReference type="ARBA" id="ARBA00022553"/>
    </source>
</evidence>
<evidence type="ECO:0000313" key="9">
    <source>
        <dbReference type="EMBL" id="EDX72449.1"/>
    </source>
</evidence>
<dbReference type="PRINTS" id="PR00344">
    <property type="entry name" value="BCTRLSENSOR"/>
</dbReference>
<dbReference type="InterPro" id="IPR005467">
    <property type="entry name" value="His_kinase_dom"/>
</dbReference>
<dbReference type="InterPro" id="IPR036890">
    <property type="entry name" value="HATPase_C_sf"/>
</dbReference>
<keyword evidence="4 9" id="KW-0808">Transferase</keyword>
<evidence type="ECO:0000313" key="10">
    <source>
        <dbReference type="Proteomes" id="UP000003835"/>
    </source>
</evidence>
<dbReference type="InterPro" id="IPR004358">
    <property type="entry name" value="Sig_transdc_His_kin-like_C"/>
</dbReference>
<sequence length="1823" mass="206115">MTSVANYQILTKIHESLHSLVYQAIVRHNHQPIILKILKNDYPTLTEITQYKQEYEITQALNVEGVIKAYDLQRYQNSLVILFEDFGGKSLNLLKGKFKLEELLTIFIKITDSLGAIHTANIIHKDINPSNIVYNPKTGQLKLIDFGISSLLSRENPTIRNPDHLEGTLAYISPEQTGRMNRVIDYRTDFYSLGVTFYELLTHQLPFATTDAMELVHGHLAKQPIPPHLLKEKSEDNLETSHNTYVPKPISDIVMKLMAKTAEDRYQSAWGLKADLETCLHQLRTSGHIAEFHLGQQDVSDKFQIPQKLYGREEEVVQLLDAFERVSQGAKEIILVAGYSGIGKSALVNEVHKPIVRQRGYFISGKFDQLKRNIPYASLTQAFQELIQQLLTESEAQLQTWKQKLLAALGSNGQIIIDVIPEVERIIGVQPPVPQLGSVEFQNRFNLVFQKFISVFTTQEHPLVIFLDDLQWADTASLKLIKLLMNNRDSHYLLMIGAYRDNEVNATHPLIQTLEQIQDTGEQVSTINLQPLDINHVNQLVSDTLNCSREDSSLLADLLFNKTNGNPFFLTQLLQYLYTEKLLSFNLNVSRWQWDIEQIRLVEITDNVVELMVGKLEKLDSQTQTILKLAACIGNRFNLDVLSVVNGTSLSETATQLWSALEAGLIVPLSGDYKTPLLWHPEVESKINSDIWQSFIQNESYAIRYKFLHDRVQQAAYALIPGDIKKEIHLKVGHLLWKNTKSDELEEKIFDIVNQLNIGAELISEQTEKYELAQLNLMAGKKAKIATAYEVAVKYLTRALELLAIDSWQEQYDLTLSIHVELVESHYLSANFEEAERLFAVVLQQAKTLLDKIKVYELKIQSDISQLNLQSAIEMALSVLEMLGINLPHTPSQRRIEQEQKSIELFLSDKSIQDLTNLPEMTDPYQLSAIRILLNLASPTYITNPQLFILVVLSLINFYLKYGNSGLSAGGYVIYGVYLCGVVEDIDSGYQFGQLSLSLLNKFDNRQLKALVSHNFNSMIRHWKDDVKNTIEPLREGFNDGIENGDLEYGCYASINYCIHLFFAGHNLKVTNKESAIYADTAIKYKQYYSAYYINICRQVILNLINQSANPLIVSGDAFNQKEILPVLIQTNNDCTLFFFYFAQSFVCYLLKDYGEALANYRLGEKYEKSAAAFMFVTQQNFYGSLSLMALYPQATKQDKSNFSKKVASNQKRMKKLAHYAPSNYQNKYELVEAERARVLGQQIPAMELYDRAIRGAREQGFIHEEAIAYERAAEFYFSLGRDEIGKLYLKNAHHCYTRWGAKAKVKALEAEYPQILVGTTHRTEGKGISTRISTSGSNAQALDLSTVMKASQTLTSEIMLDKVLAKLMNIAIENAGAQKGFLILQSQIEPESEQGKWVIEAEGIVDSEAVNILRSRPVDAVDHDTQLPLLSTAIINYVIHTKENIVLNDATHEGQFTRDSYIIATHPKSILCTPLLNQGKLTGILYLENNLTTDAFTPERVETLKILSAQAAISIENSRLYQQLEAYSRNLEIKVDQRTQELQEKNQELSATLKKLKATQDQIIAQEKLASLGALTAGIAHEIKNPLNFVNNFAELSAELTEELLEELDSQKERLDPESTEYIEEILTDLGQNVKKINEHGKRADNIVRGMLMHSRGQGNERQLTDINTLLAEYVNLAYHGMRAKDSSFNITIETHYDPTIGQVSIVPQNISRVFLNVINNACYAAHDKKKAIGAGFTPTLSVTTKNLGDTLEIRIRDNGNGIPADIRDKIFNPFFTTKPTGQGTGLGLSISHDIIVGEHQGEIQVTTELGEYTEFKLILPQ</sequence>
<dbReference type="InterPro" id="IPR003594">
    <property type="entry name" value="HATPase_dom"/>
</dbReference>
<keyword evidence="4 9" id="KW-0418">Kinase</keyword>
<feature type="domain" description="Histidine kinase" evidence="8">
    <location>
        <begin position="1579"/>
        <end position="1823"/>
    </location>
</feature>
<dbReference type="Gene3D" id="3.30.565.10">
    <property type="entry name" value="Histidine kinase-like ATPase, C-terminal domain"/>
    <property type="match status" value="1"/>
</dbReference>
<dbReference type="OrthoDB" id="569699at2"/>
<dbReference type="InterPro" id="IPR041664">
    <property type="entry name" value="AAA_16"/>
</dbReference>
<evidence type="ECO:0000256" key="4">
    <source>
        <dbReference type="ARBA" id="ARBA00022777"/>
    </source>
</evidence>
<dbReference type="eggNOG" id="COG3899">
    <property type="taxonomic scope" value="Bacteria"/>
</dbReference>
<keyword evidence="10" id="KW-1185">Reference proteome</keyword>
<dbReference type="CDD" id="cd14014">
    <property type="entry name" value="STKc_PknB_like"/>
    <property type="match status" value="1"/>
</dbReference>
<dbReference type="SMART" id="SM00387">
    <property type="entry name" value="HATPase_c"/>
    <property type="match status" value="1"/>
</dbReference>
<evidence type="ECO:0000259" key="7">
    <source>
        <dbReference type="PROSITE" id="PS50011"/>
    </source>
</evidence>
<dbReference type="STRING" id="118168.MC7420_3521"/>
<dbReference type="EC" id="2.7.13.3" evidence="2"/>
<dbReference type="SUPFAM" id="SSF47384">
    <property type="entry name" value="Homodimeric domain of signal transducing histidine kinase"/>
    <property type="match status" value="1"/>
</dbReference>
<dbReference type="InterPro" id="IPR003018">
    <property type="entry name" value="GAF"/>
</dbReference>
<feature type="domain" description="Protein kinase" evidence="7">
    <location>
        <begin position="7"/>
        <end position="284"/>
    </location>
</feature>
<dbReference type="GO" id="GO:0000155">
    <property type="term" value="F:phosphorelay sensor kinase activity"/>
    <property type="evidence" value="ECO:0007669"/>
    <property type="project" value="InterPro"/>
</dbReference>
<keyword evidence="3" id="KW-0597">Phosphoprotein</keyword>
<reference evidence="9 10" key="1">
    <citation type="submission" date="2008-07" db="EMBL/GenBank/DDBJ databases">
        <authorList>
            <person name="Tandeau de Marsac N."/>
            <person name="Ferriera S."/>
            <person name="Johnson J."/>
            <person name="Kravitz S."/>
            <person name="Beeson K."/>
            <person name="Sutton G."/>
            <person name="Rogers Y.-H."/>
            <person name="Friedman R."/>
            <person name="Frazier M."/>
            <person name="Venter J.C."/>
        </authorList>
    </citation>
    <scope>NUCLEOTIDE SEQUENCE [LARGE SCALE GENOMIC DNA]</scope>
    <source>
        <strain evidence="9 10">PCC 7420</strain>
    </source>
</reference>
<dbReference type="GO" id="GO:0005524">
    <property type="term" value="F:ATP binding"/>
    <property type="evidence" value="ECO:0007669"/>
    <property type="project" value="InterPro"/>
</dbReference>
<dbReference type="SUPFAM" id="SSF55781">
    <property type="entry name" value="GAF domain-like"/>
    <property type="match status" value="1"/>
</dbReference>
<dbReference type="SUPFAM" id="SSF56112">
    <property type="entry name" value="Protein kinase-like (PK-like)"/>
    <property type="match status" value="1"/>
</dbReference>
<comment type="catalytic activity">
    <reaction evidence="1">
        <text>ATP + protein L-histidine = ADP + protein N-phospho-L-histidine.</text>
        <dbReference type="EC" id="2.7.13.3"/>
    </reaction>
</comment>
<dbReference type="HOGENOM" id="CLU_000445_34_2_3"/>
<dbReference type="RefSeq" id="WP_006104414.1">
    <property type="nucleotide sequence ID" value="NZ_DS989864.1"/>
</dbReference>
<dbReference type="Gene3D" id="3.40.50.300">
    <property type="entry name" value="P-loop containing nucleotide triphosphate hydrolases"/>
    <property type="match status" value="1"/>
</dbReference>
<evidence type="ECO:0000256" key="2">
    <source>
        <dbReference type="ARBA" id="ARBA00012438"/>
    </source>
</evidence>
<dbReference type="Gene3D" id="1.10.287.130">
    <property type="match status" value="1"/>
</dbReference>
<dbReference type="InterPro" id="IPR003661">
    <property type="entry name" value="HisK_dim/P_dom"/>
</dbReference>
<dbReference type="Pfam" id="PF02518">
    <property type="entry name" value="HATPase_c"/>
    <property type="match status" value="1"/>
</dbReference>
<dbReference type="PROSITE" id="PS50011">
    <property type="entry name" value="PROTEIN_KINASE_DOM"/>
    <property type="match status" value="1"/>
</dbReference>
<dbReference type="Proteomes" id="UP000003835">
    <property type="component" value="Unassembled WGS sequence"/>
</dbReference>
<dbReference type="Gene3D" id="3.30.200.20">
    <property type="entry name" value="Phosphorylase Kinase, domain 1"/>
    <property type="match status" value="1"/>
</dbReference>
<dbReference type="InterPro" id="IPR053159">
    <property type="entry name" value="Hybrid_Histidine_Kinase"/>
</dbReference>
<dbReference type="SMART" id="SM00388">
    <property type="entry name" value="HisKA"/>
    <property type="match status" value="1"/>
</dbReference>
<dbReference type="InterPro" id="IPR036097">
    <property type="entry name" value="HisK_dim/P_sf"/>
</dbReference>
<dbReference type="Gene3D" id="1.10.510.10">
    <property type="entry name" value="Transferase(Phosphotransferase) domain 1"/>
    <property type="match status" value="1"/>
</dbReference>
<dbReference type="Gene3D" id="3.30.450.40">
    <property type="match status" value="1"/>
</dbReference>
<organism evidence="9 10">
    <name type="scientific">Coleofasciculus chthonoplastes PCC 7420</name>
    <dbReference type="NCBI Taxonomy" id="118168"/>
    <lineage>
        <taxon>Bacteria</taxon>
        <taxon>Bacillati</taxon>
        <taxon>Cyanobacteriota</taxon>
        <taxon>Cyanophyceae</taxon>
        <taxon>Coleofasciculales</taxon>
        <taxon>Coleofasciculaceae</taxon>
        <taxon>Coleofasciculus</taxon>
    </lineage>
</organism>
<evidence type="ECO:0000256" key="6">
    <source>
        <dbReference type="SAM" id="Coils"/>
    </source>
</evidence>
<dbReference type="CDD" id="cd00082">
    <property type="entry name" value="HisKA"/>
    <property type="match status" value="1"/>
</dbReference>
<dbReference type="PROSITE" id="PS50109">
    <property type="entry name" value="HIS_KIN"/>
    <property type="match status" value="1"/>
</dbReference>
<dbReference type="Pfam" id="PF00069">
    <property type="entry name" value="Pkinase"/>
    <property type="match status" value="1"/>
</dbReference>
<evidence type="ECO:0000256" key="5">
    <source>
        <dbReference type="ARBA" id="ARBA00023012"/>
    </source>
</evidence>
<feature type="coiled-coil region" evidence="6">
    <location>
        <begin position="1529"/>
        <end position="1567"/>
    </location>
</feature>
<protein>
    <recommendedName>
        <fullName evidence="2">histidine kinase</fullName>
        <ecNumber evidence="2">2.7.13.3</ecNumber>
    </recommendedName>
</protein>
<evidence type="ECO:0000259" key="8">
    <source>
        <dbReference type="PROSITE" id="PS50109"/>
    </source>
</evidence>
<dbReference type="InterPro" id="IPR011009">
    <property type="entry name" value="Kinase-like_dom_sf"/>
</dbReference>
<accession>B4W009</accession>
<name>B4W009_9CYAN</name>
<dbReference type="Pfam" id="PF01590">
    <property type="entry name" value="GAF"/>
    <property type="match status" value="1"/>
</dbReference>
<dbReference type="InterPro" id="IPR027417">
    <property type="entry name" value="P-loop_NTPase"/>
</dbReference>
<gene>
    <name evidence="9" type="ORF">MC7420_3521</name>
</gene>
<dbReference type="Pfam" id="PF13191">
    <property type="entry name" value="AAA_16"/>
    <property type="match status" value="1"/>
</dbReference>
<proteinExistence type="predicted"/>
<dbReference type="SUPFAM" id="SSF55874">
    <property type="entry name" value="ATPase domain of HSP90 chaperone/DNA topoisomerase II/histidine kinase"/>
    <property type="match status" value="1"/>
</dbReference>
<dbReference type="EMBL" id="DS989864">
    <property type="protein sequence ID" value="EDX72449.1"/>
    <property type="molecule type" value="Genomic_DNA"/>
</dbReference>
<keyword evidence="6" id="KW-0175">Coiled coil</keyword>
<dbReference type="SUPFAM" id="SSF52540">
    <property type="entry name" value="P-loop containing nucleoside triphosphate hydrolases"/>
    <property type="match status" value="1"/>
</dbReference>
<dbReference type="PANTHER" id="PTHR43642">
    <property type="entry name" value="HYBRID SIGNAL TRANSDUCTION HISTIDINE KINASE G"/>
    <property type="match status" value="1"/>
</dbReference>
<dbReference type="SMART" id="SM00065">
    <property type="entry name" value="GAF"/>
    <property type="match status" value="1"/>
</dbReference>